<feature type="compositionally biased region" description="Acidic residues" evidence="3">
    <location>
        <begin position="440"/>
        <end position="456"/>
    </location>
</feature>
<feature type="transmembrane region" description="Helical" evidence="4">
    <location>
        <begin position="7"/>
        <end position="25"/>
    </location>
</feature>
<dbReference type="Gene3D" id="2.40.420.20">
    <property type="match status" value="1"/>
</dbReference>
<keyword evidence="2" id="KW-0175">Coiled coil</keyword>
<keyword evidence="4" id="KW-0472">Membrane</keyword>
<proteinExistence type="predicted"/>
<evidence type="ECO:0000313" key="6">
    <source>
        <dbReference type="Proteomes" id="UP001473063"/>
    </source>
</evidence>
<dbReference type="Proteomes" id="UP001473063">
    <property type="component" value="Unassembled WGS sequence"/>
</dbReference>
<evidence type="ECO:0000313" key="5">
    <source>
        <dbReference type="EMBL" id="MEQ2369477.1"/>
    </source>
</evidence>
<accession>A0ABV1BC21</accession>
<keyword evidence="4" id="KW-0812">Transmembrane</keyword>
<feature type="region of interest" description="Disordered" evidence="3">
    <location>
        <begin position="210"/>
        <end position="323"/>
    </location>
</feature>
<keyword evidence="6" id="KW-1185">Reference proteome</keyword>
<feature type="compositionally biased region" description="Low complexity" evidence="3">
    <location>
        <begin position="236"/>
        <end position="253"/>
    </location>
</feature>
<name>A0ABV1BC21_9FIRM</name>
<feature type="region of interest" description="Disordered" evidence="3">
    <location>
        <begin position="434"/>
        <end position="461"/>
    </location>
</feature>
<protein>
    <submittedName>
        <fullName evidence="5">Efflux RND transporter periplasmic adaptor subunit</fullName>
    </submittedName>
</protein>
<evidence type="ECO:0000256" key="1">
    <source>
        <dbReference type="ARBA" id="ARBA00004196"/>
    </source>
</evidence>
<organism evidence="5 6">
    <name type="scientific">Blautia aquisgranensis</name>
    <dbReference type="NCBI Taxonomy" id="3133153"/>
    <lineage>
        <taxon>Bacteria</taxon>
        <taxon>Bacillati</taxon>
        <taxon>Bacillota</taxon>
        <taxon>Clostridia</taxon>
        <taxon>Lachnospirales</taxon>
        <taxon>Lachnospiraceae</taxon>
        <taxon>Blautia</taxon>
    </lineage>
</organism>
<feature type="compositionally biased region" description="Acidic residues" evidence="3">
    <location>
        <begin position="133"/>
        <end position="144"/>
    </location>
</feature>
<comment type="caution">
    <text evidence="5">The sequence shown here is derived from an EMBL/GenBank/DDBJ whole genome shotgun (WGS) entry which is preliminary data.</text>
</comment>
<dbReference type="InterPro" id="IPR050465">
    <property type="entry name" value="UPF0194_transport"/>
</dbReference>
<keyword evidence="4" id="KW-1133">Transmembrane helix</keyword>
<dbReference type="PANTHER" id="PTHR32347:SF14">
    <property type="entry name" value="EFFLUX SYSTEM COMPONENT YKNX-RELATED"/>
    <property type="match status" value="1"/>
</dbReference>
<evidence type="ECO:0000256" key="3">
    <source>
        <dbReference type="SAM" id="MobiDB-lite"/>
    </source>
</evidence>
<evidence type="ECO:0000256" key="2">
    <source>
        <dbReference type="ARBA" id="ARBA00023054"/>
    </source>
</evidence>
<feature type="region of interest" description="Disordered" evidence="3">
    <location>
        <begin position="127"/>
        <end position="176"/>
    </location>
</feature>
<comment type="subcellular location">
    <subcellularLocation>
        <location evidence="1">Cell envelope</location>
    </subcellularLocation>
</comment>
<evidence type="ECO:0000256" key="4">
    <source>
        <dbReference type="SAM" id="Phobius"/>
    </source>
</evidence>
<gene>
    <name evidence="5" type="ORF">WMO28_00700</name>
</gene>
<reference evidence="5 6" key="1">
    <citation type="submission" date="2024-03" db="EMBL/GenBank/DDBJ databases">
        <title>Human intestinal bacterial collection.</title>
        <authorList>
            <person name="Pauvert C."/>
            <person name="Hitch T.C.A."/>
            <person name="Clavel T."/>
        </authorList>
    </citation>
    <scope>NUCLEOTIDE SEQUENCE [LARGE SCALE GENOMIC DNA]</scope>
    <source>
        <strain evidence="5 6">CLA-JM-H16</strain>
    </source>
</reference>
<sequence>MKIVKRVIAGVLIVVLAVGGIYTGLRHVKESKVTEVPVTSVSNLQTDWYSETTLDGTITTNVTQNVNMDKDMIIDKIYVSQGDDVKKGDNLISFDMTLVEMELNIAKLKLQKQEQDLAKAQKRLVSLQNGGPVEDDTDGTDDTGLDSVGNETGSDDEMSSSDAGSDGNGDDSMQSITGSAASVADGNYLASASHPLLLSAFTEASSDTAVQAAETVQSDETETTDNASQGAEDLSQDTSSGDFSSDSNQSSDNVTDDSDDATAGPSFQDPSASDFTDGGADWNSGTDDAPTVSPTPTPTLGPDELQNPDYTEPGIPGITDGEPQFYQKLDYKSEPFTGTGTEEDPYVFLVSSAKGKVTVMGSFFNRMAGYSDDGTKVVQEGGSWFQLEFHENDTIADFNDRKLSCTGYYLIDGSLLEKPVYMYAETEFTLDGASKYDNNSGDDDIPGDGGDGDDSTDGSAMSREDAIKIQKNKISSLKLDIEENNLNITKLENKVKNKLVTSKLDGTVAYIGDEATGSYNGDAFLKVKSKDGFYVTGTVSELMRDQMQEGALLQCTSYDSGSFEARVLNVSDYPVDSSNNFSYGGDSNPNVSYYTFNAEITDQSLQFTDQDYVTITLQSNKLAKGSLVVMKAFIRTEHGNSYVYKDNNGTLKKQQVTVGSIVNSGYYAVVTSGLKSDDLLAFPYGDTVQEGAKTKEVTLDDMYNQ</sequence>
<dbReference type="EMBL" id="JBBMEJ010000001">
    <property type="protein sequence ID" value="MEQ2369477.1"/>
    <property type="molecule type" value="Genomic_DNA"/>
</dbReference>
<dbReference type="RefSeq" id="WP_349055786.1">
    <property type="nucleotide sequence ID" value="NZ_JBBMEJ010000001.1"/>
</dbReference>
<dbReference type="PANTHER" id="PTHR32347">
    <property type="entry name" value="EFFLUX SYSTEM COMPONENT YKNX-RELATED"/>
    <property type="match status" value="1"/>
</dbReference>